<protein>
    <submittedName>
        <fullName evidence="1">Uncharacterized protein</fullName>
    </submittedName>
</protein>
<sequence>MKLFLFEFRTKFTSKKLKEEEEELLGSEIFYESLVDVEGNRGLLRRGRLRLDDYWMSEAQMIPLFTECNALAKRIAEDLVHEKERVIGVVVDLVVCTVQREAEAEDEAVNAGVQFGDAVLVANAED</sequence>
<evidence type="ECO:0000313" key="2">
    <source>
        <dbReference type="Proteomes" id="UP001190926"/>
    </source>
</evidence>
<keyword evidence="2" id="KW-1185">Reference proteome</keyword>
<comment type="caution">
    <text evidence="1">The sequence shown here is derived from an EMBL/GenBank/DDBJ whole genome shotgun (WGS) entry which is preliminary data.</text>
</comment>
<dbReference type="Proteomes" id="UP001190926">
    <property type="component" value="Unassembled WGS sequence"/>
</dbReference>
<reference evidence="1 2" key="1">
    <citation type="journal article" date="2021" name="Nat. Commun.">
        <title>Incipient diploidization of the medicinal plant Perilla within 10,000 years.</title>
        <authorList>
            <person name="Zhang Y."/>
            <person name="Shen Q."/>
            <person name="Leng L."/>
            <person name="Zhang D."/>
            <person name="Chen S."/>
            <person name="Shi Y."/>
            <person name="Ning Z."/>
            <person name="Chen S."/>
        </authorList>
    </citation>
    <scope>NUCLEOTIDE SEQUENCE [LARGE SCALE GENOMIC DNA]</scope>
    <source>
        <strain evidence="2">cv. PC099</strain>
    </source>
</reference>
<organism evidence="1 2">
    <name type="scientific">Perilla frutescens var. hirtella</name>
    <name type="common">Perilla citriodora</name>
    <name type="synonym">Perilla setoyensis</name>
    <dbReference type="NCBI Taxonomy" id="608512"/>
    <lineage>
        <taxon>Eukaryota</taxon>
        <taxon>Viridiplantae</taxon>
        <taxon>Streptophyta</taxon>
        <taxon>Embryophyta</taxon>
        <taxon>Tracheophyta</taxon>
        <taxon>Spermatophyta</taxon>
        <taxon>Magnoliopsida</taxon>
        <taxon>eudicotyledons</taxon>
        <taxon>Gunneridae</taxon>
        <taxon>Pentapetalae</taxon>
        <taxon>asterids</taxon>
        <taxon>lamiids</taxon>
        <taxon>Lamiales</taxon>
        <taxon>Lamiaceae</taxon>
        <taxon>Nepetoideae</taxon>
        <taxon>Elsholtzieae</taxon>
        <taxon>Perilla</taxon>
    </lineage>
</organism>
<gene>
    <name evidence="1" type="ORF">C2S53_006977</name>
</gene>
<accession>A0AAD4P3E3</accession>
<dbReference type="AlphaFoldDB" id="A0AAD4P3E3"/>
<evidence type="ECO:0000313" key="1">
    <source>
        <dbReference type="EMBL" id="KAH6824515.1"/>
    </source>
</evidence>
<proteinExistence type="predicted"/>
<name>A0AAD4P3E3_PERFH</name>
<dbReference type="EMBL" id="SDAM02000323">
    <property type="protein sequence ID" value="KAH6824515.1"/>
    <property type="molecule type" value="Genomic_DNA"/>
</dbReference>